<dbReference type="Gene3D" id="3.30.160.710">
    <property type="match status" value="2"/>
</dbReference>
<keyword evidence="4" id="KW-1185">Reference proteome</keyword>
<accession>A0ABV8QPK2</accession>
<reference evidence="4" key="1">
    <citation type="journal article" date="2019" name="Int. J. Syst. Evol. Microbiol.">
        <title>The Global Catalogue of Microorganisms (GCM) 10K type strain sequencing project: providing services to taxonomists for standard genome sequencing and annotation.</title>
        <authorList>
            <consortium name="The Broad Institute Genomics Platform"/>
            <consortium name="The Broad Institute Genome Sequencing Center for Infectious Disease"/>
            <person name="Wu L."/>
            <person name="Ma J."/>
        </authorList>
    </citation>
    <scope>NUCLEOTIDE SEQUENCE [LARGE SCALE GENOMIC DNA]</scope>
    <source>
        <strain evidence="4">CECT 8289</strain>
    </source>
</reference>
<sequence>MKKMLFTTLLIFSIGMAFAQTTYYWVGGVGPISFTANSNWNTSQDGSGTVRAAADPTDILIFSGTNVGGTTPTTGTVTVLATSASFGQLRIINNANVIISRTGGGTATLTLNGDASPADDFVVAAGCSLTMNTALADGNIIIPMSAGATGLVNGTITISNTGTHRITSQTTNGLVFAAGATFNSAGIPASAAYPFGSSTQGIQNGVVFQNGANLIITGNRSPMGGTSTFQACNMLPGSNTYFRSNASSATGSYVNQKNYGNIFVENNTTLTSDGPLSKVDNLTVESGSSFITHTSGITPVLGNLTINGSFTAPTGSTNILIMGGSAPQTISGSGTINVPSFTVSNYSSVTLAKSITVTSICNIVGSINFGTNNQINGSATFTSRVNGTAASVTGNTTAGSFLITGIPAGVLTGVAGLAITGPGIDANTNVASFSAANGTINLSKPAIANATGATYNFTSDAATMITANANGMDSLTGSVIVTGTKAYQSGTNYIFNGATLKPFGLTSGANATRVNVGFVQVNAPITFNVWPSVLNFLTVNAKITMRPLDTIRINTGAFINGAFSNTNYIATDYNAVTGEQSIVQYDGVLAPVTLPIGTLTNYLPVRLTPTSVSTFTAAVFEGITSNGQITGTALTAVQKQRVVNAVWNINRLVGSGNCDVQLSWTNALEGSTFTTLPNTDIGIIANTGTSYAAPIGVGNNTTNTATATIANFTPLSIGAVPPSTPFVFNALANKVYGAADFNGGASSLNTTQPIVYSSSNLAVATIVAGNIHIVGAGTTDITASQASDGFYPATSITRSLIVDKAPLTITADNKTKFEGQVNPTLTITYTGFVLGENASVFTTAPTITTTAVTASTPGTYPITVSNAQAANYNITYVNGTLTVQANQQLVITFNALPTKTYGNADFTIAASSNNNVTPITFVSSNTSVATVVGNLVHIVGAGTTTITASQAGAVGYFPAANVTQPLVVNKANLTIRVKDTSKIEGTANPVFDFTYTGFVLGETPTSLTSLPTVNTVANTNSSPGYYSLIPQNAASNNYAFIYTNGRLTILPKTGKDQQYFNAYQSSTNVLTIRAYSNTPVIGDVTVYDMLGRPVARKNILMPIGFISADIPIPALVTGAYVVTIKGKAVNLVKTIAILK</sequence>
<evidence type="ECO:0000313" key="4">
    <source>
        <dbReference type="Proteomes" id="UP001595907"/>
    </source>
</evidence>
<comment type="caution">
    <text evidence="3">The sequence shown here is derived from an EMBL/GenBank/DDBJ whole genome shotgun (WGS) entry which is preliminary data.</text>
</comment>
<dbReference type="RefSeq" id="WP_379707421.1">
    <property type="nucleotide sequence ID" value="NZ_JBHSCZ010000001.1"/>
</dbReference>
<feature type="domain" description="MBG" evidence="2">
    <location>
        <begin position="973"/>
        <end position="1048"/>
    </location>
</feature>
<dbReference type="Proteomes" id="UP001595907">
    <property type="component" value="Unassembled WGS sequence"/>
</dbReference>
<dbReference type="InterPro" id="IPR008964">
    <property type="entry name" value="Invasin/intimin_cell_adhesion"/>
</dbReference>
<evidence type="ECO:0000256" key="1">
    <source>
        <dbReference type="SAM" id="SignalP"/>
    </source>
</evidence>
<evidence type="ECO:0000313" key="3">
    <source>
        <dbReference type="EMBL" id="MFC4262059.1"/>
    </source>
</evidence>
<feature type="domain" description="MBG" evidence="2">
    <location>
        <begin position="807"/>
        <end position="882"/>
    </location>
</feature>
<protein>
    <submittedName>
        <fullName evidence="3">Beta strand repeat-containing protein</fullName>
    </submittedName>
</protein>
<feature type="chain" id="PRO_5046320488" evidence="1">
    <location>
        <begin position="20"/>
        <end position="1139"/>
    </location>
</feature>
<organism evidence="3 4">
    <name type="scientific">Ferruginibacter yonginensis</name>
    <dbReference type="NCBI Taxonomy" id="1310416"/>
    <lineage>
        <taxon>Bacteria</taxon>
        <taxon>Pseudomonadati</taxon>
        <taxon>Bacteroidota</taxon>
        <taxon>Chitinophagia</taxon>
        <taxon>Chitinophagales</taxon>
        <taxon>Chitinophagaceae</taxon>
        <taxon>Ferruginibacter</taxon>
    </lineage>
</organism>
<dbReference type="InterPro" id="IPR041286">
    <property type="entry name" value="MBG_2"/>
</dbReference>
<dbReference type="Gene3D" id="2.60.40.1080">
    <property type="match status" value="1"/>
</dbReference>
<dbReference type="SUPFAM" id="SSF49373">
    <property type="entry name" value="Invasin/intimin cell-adhesion fragments"/>
    <property type="match status" value="1"/>
</dbReference>
<gene>
    <name evidence="3" type="ORF">ACFOWM_04155</name>
</gene>
<proteinExistence type="predicted"/>
<dbReference type="Pfam" id="PF18676">
    <property type="entry name" value="MBG_2"/>
    <property type="match status" value="2"/>
</dbReference>
<dbReference type="EMBL" id="JBHSCZ010000001">
    <property type="protein sequence ID" value="MFC4262059.1"/>
    <property type="molecule type" value="Genomic_DNA"/>
</dbReference>
<feature type="signal peptide" evidence="1">
    <location>
        <begin position="1"/>
        <end position="19"/>
    </location>
</feature>
<keyword evidence="1" id="KW-0732">Signal</keyword>
<name>A0ABV8QPK2_9BACT</name>
<evidence type="ECO:0000259" key="2">
    <source>
        <dbReference type="Pfam" id="PF18676"/>
    </source>
</evidence>